<dbReference type="InterPro" id="IPR001680">
    <property type="entry name" value="WD40_rpt"/>
</dbReference>
<dbReference type="PROSITE" id="PS50294">
    <property type="entry name" value="WD_REPEATS_REGION"/>
    <property type="match status" value="4"/>
</dbReference>
<dbReference type="Pfam" id="PF00931">
    <property type="entry name" value="NB-ARC"/>
    <property type="match status" value="1"/>
</dbReference>
<proteinExistence type="predicted"/>
<feature type="repeat" description="WD" evidence="3">
    <location>
        <begin position="770"/>
        <end position="809"/>
    </location>
</feature>
<evidence type="ECO:0000256" key="1">
    <source>
        <dbReference type="ARBA" id="ARBA00022574"/>
    </source>
</evidence>
<dbReference type="InterPro" id="IPR020472">
    <property type="entry name" value="WD40_PAC1"/>
</dbReference>
<feature type="repeat" description="WD" evidence="3">
    <location>
        <begin position="976"/>
        <end position="1017"/>
    </location>
</feature>
<keyword evidence="4" id="KW-0472">Membrane</keyword>
<evidence type="ECO:0000313" key="8">
    <source>
        <dbReference type="Proteomes" id="UP001339911"/>
    </source>
</evidence>
<keyword evidence="1 3" id="KW-0853">WD repeat</keyword>
<sequence length="1156" mass="123533">MITFLTLLAGGLINVVTANADVAIPVWIIVGVIVAIGVTTAVLDTLRHRKEEKPATTPTQAAPAPWAATMPDEVLIDRPDLISQLHAHLVDADTESVGLTGVYGAGGFGKTTLAMQAALLPGLRERFTGGLLWITVGQSLSGPRLADAINDLTEQLTGNRPGLVTPEQAGQWLGRELDKREPVLLIIDDVWHEEQLRPLLAGGTRCKRLITTRVARLLPKAAHRVQVDEMGRNEAADLLTRGIDGIPASDTTKVLALTGRWPLLLALVNGAVRWRVQRGEAVAAATATVVDQLTAGGPAALDVTALAARERAVDLTVRASLELLPVPHQRRYEELGAFPEDVSIPDGTTNMLWARTAGMTAATAESLRGAMTDLSLAQRAPDGLRLHDVLRGYLRQRLAPAALREVNAQLIVSARDLVDGSRLRSTPWWRLPADEDYLWRHLCYHLGEAGLGAELTAVASHLEWITAKTVGMGVAAVEADLQRAGDAYSGLLLARLSKSAHLLTPTTPPESFRDVLTSRLHGVPELAPAVRAYTAAGNLSRPRIALRWPLPDIGPPSLDRVIAVGGGWLSCCAVSPDTAWIVSGSRRGVVGVWDRATGTAVALMPGHEGEINAVAVTADAAWIVSAGTDATVRVWDADRHRETIALRLHSGKVNDCAVSPDSTRVASVDEHGVLFVAALTSGEQLYSHRFPQEALVTCAFVDDEVVLTASEHGTVLLHDLAKGVSATYLHDDSAVVEAMAVGAGLSHVALTGVDDEVRVFRRGATGPVTLVGHVGFVNTLVASGDRIISGGADGTIRTWDADTGRPVGVVPAHTSWVTCCVLSADGRWLVSTGSDGMIRVWNTALIAGESADGHVDWVNGCSVSPDGTEIVTAGNDHTLRFWTADGETVNIWRAETTVRSCAYSSGGDALAAVAILRPYILRRKESVWTAQERTAVDDLQSLDTCFASPSGDLVAWTGLYGDVRVSSLRDDIEISQYKHRDFVKAAAFLGDNDLLVFGGSDGDLLAWRFRTGRPPQLVTQGPPIEALVRCPDGSRLLCLTGSLVRIFDARTLKVVARAEFDDGSGMNAAAVSSDGSWLLTTSDKGDLRVHDLDTLENVASMRVDGALFDCAWRPGSLDFYAVGRRGVYAFSLLPAAPPNQRAAKGTRQTRSRTQRR</sequence>
<dbReference type="RefSeq" id="WP_331209417.1">
    <property type="nucleotide sequence ID" value="NZ_JAZGQL010000014.1"/>
</dbReference>
<dbReference type="Pfam" id="PF00400">
    <property type="entry name" value="WD40"/>
    <property type="match status" value="5"/>
</dbReference>
<feature type="repeat" description="WD" evidence="3">
    <location>
        <begin position="810"/>
        <end position="842"/>
    </location>
</feature>
<dbReference type="CDD" id="cd00200">
    <property type="entry name" value="WD40"/>
    <property type="match status" value="1"/>
</dbReference>
<dbReference type="InterPro" id="IPR019775">
    <property type="entry name" value="WD40_repeat_CS"/>
</dbReference>
<feature type="domain" description="APAF-1 helical" evidence="6">
    <location>
        <begin position="433"/>
        <end position="485"/>
    </location>
</feature>
<dbReference type="InterPro" id="IPR036322">
    <property type="entry name" value="WD40_repeat_dom_sf"/>
</dbReference>
<keyword evidence="2" id="KW-0677">Repeat</keyword>
<dbReference type="PANTHER" id="PTHR14604">
    <property type="entry name" value="WD40 REPEAT PF20"/>
    <property type="match status" value="1"/>
</dbReference>
<dbReference type="SUPFAM" id="SSF52540">
    <property type="entry name" value="P-loop containing nucleoside triphosphate hydrolases"/>
    <property type="match status" value="1"/>
</dbReference>
<dbReference type="InterPro" id="IPR041452">
    <property type="entry name" value="APAF1_C"/>
</dbReference>
<evidence type="ECO:0000313" key="7">
    <source>
        <dbReference type="EMBL" id="MEE6309137.1"/>
    </source>
</evidence>
<feature type="repeat" description="WD" evidence="3">
    <location>
        <begin position="604"/>
        <end position="645"/>
    </location>
</feature>
<dbReference type="Gene3D" id="1.25.40.370">
    <property type="match status" value="1"/>
</dbReference>
<dbReference type="InterPro" id="IPR050995">
    <property type="entry name" value="WD-F-box_domain-protein"/>
</dbReference>
<dbReference type="PROSITE" id="PS00678">
    <property type="entry name" value="WD_REPEATS_1"/>
    <property type="match status" value="1"/>
</dbReference>
<dbReference type="SUPFAM" id="SSF50978">
    <property type="entry name" value="WD40 repeat-like"/>
    <property type="match status" value="2"/>
</dbReference>
<feature type="repeat" description="WD" evidence="3">
    <location>
        <begin position="851"/>
        <end position="882"/>
    </location>
</feature>
<dbReference type="PROSITE" id="PS50082">
    <property type="entry name" value="WD_REPEATS_2"/>
    <property type="match status" value="5"/>
</dbReference>
<keyword evidence="4" id="KW-0812">Transmembrane</keyword>
<keyword evidence="8" id="KW-1185">Reference proteome</keyword>
<feature type="transmembrane region" description="Helical" evidence="4">
    <location>
        <begin position="28"/>
        <end position="46"/>
    </location>
</feature>
<dbReference type="SMART" id="SM00320">
    <property type="entry name" value="WD40"/>
    <property type="match status" value="9"/>
</dbReference>
<comment type="caution">
    <text evidence="7">The sequence shown here is derived from an EMBL/GenBank/DDBJ whole genome shotgun (WGS) entry which is preliminary data.</text>
</comment>
<dbReference type="PRINTS" id="PR00364">
    <property type="entry name" value="DISEASERSIST"/>
</dbReference>
<dbReference type="InterPro" id="IPR036388">
    <property type="entry name" value="WH-like_DNA-bd_sf"/>
</dbReference>
<dbReference type="EMBL" id="JAZGQL010000014">
    <property type="protein sequence ID" value="MEE6309137.1"/>
    <property type="molecule type" value="Genomic_DNA"/>
</dbReference>
<accession>A0ABU7SHU2</accession>
<dbReference type="Proteomes" id="UP001339911">
    <property type="component" value="Unassembled WGS sequence"/>
</dbReference>
<dbReference type="Gene3D" id="2.130.10.10">
    <property type="entry name" value="YVTN repeat-like/Quinoprotein amine dehydrogenase"/>
    <property type="match status" value="4"/>
</dbReference>
<evidence type="ECO:0000256" key="2">
    <source>
        <dbReference type="ARBA" id="ARBA00022737"/>
    </source>
</evidence>
<dbReference type="PANTHER" id="PTHR14604:SF4">
    <property type="entry name" value="F-BOX DOMAIN-CONTAINING PROTEIN"/>
    <property type="match status" value="1"/>
</dbReference>
<dbReference type="PRINTS" id="PR00320">
    <property type="entry name" value="GPROTEINBRPT"/>
</dbReference>
<evidence type="ECO:0000259" key="6">
    <source>
        <dbReference type="Pfam" id="PF17908"/>
    </source>
</evidence>
<evidence type="ECO:0000256" key="4">
    <source>
        <dbReference type="SAM" id="Phobius"/>
    </source>
</evidence>
<reference evidence="7 8" key="1">
    <citation type="submission" date="2024-01" db="EMBL/GenBank/DDBJ databases">
        <title>Genome insights into Plantactinospora veratri sp. nov.</title>
        <authorList>
            <person name="Wang L."/>
        </authorList>
    </citation>
    <scope>NUCLEOTIDE SEQUENCE [LARGE SCALE GENOMIC DNA]</scope>
    <source>
        <strain evidence="7 8">NEAU-FHS4</strain>
    </source>
</reference>
<dbReference type="Gene3D" id="3.40.50.300">
    <property type="entry name" value="P-loop containing nucleotide triphosphate hydrolases"/>
    <property type="match status" value="1"/>
</dbReference>
<name>A0ABU7SHU2_9ACTN</name>
<dbReference type="InterPro" id="IPR002182">
    <property type="entry name" value="NB-ARC"/>
</dbReference>
<evidence type="ECO:0000259" key="5">
    <source>
        <dbReference type="Pfam" id="PF00931"/>
    </source>
</evidence>
<dbReference type="InterPro" id="IPR015943">
    <property type="entry name" value="WD40/YVTN_repeat-like_dom_sf"/>
</dbReference>
<gene>
    <name evidence="7" type="ORF">V1634_20060</name>
</gene>
<organism evidence="7 8">
    <name type="scientific">Plantactinospora veratri</name>
    <dbReference type="NCBI Taxonomy" id="1436122"/>
    <lineage>
        <taxon>Bacteria</taxon>
        <taxon>Bacillati</taxon>
        <taxon>Actinomycetota</taxon>
        <taxon>Actinomycetes</taxon>
        <taxon>Micromonosporales</taxon>
        <taxon>Micromonosporaceae</taxon>
        <taxon>Plantactinospora</taxon>
    </lineage>
</organism>
<dbReference type="Pfam" id="PF17908">
    <property type="entry name" value="APAF1_C"/>
    <property type="match status" value="1"/>
</dbReference>
<dbReference type="Gene3D" id="1.10.10.10">
    <property type="entry name" value="Winged helix-like DNA-binding domain superfamily/Winged helix DNA-binding domain"/>
    <property type="match status" value="1"/>
</dbReference>
<keyword evidence="4" id="KW-1133">Transmembrane helix</keyword>
<evidence type="ECO:0000256" key="3">
    <source>
        <dbReference type="PROSITE-ProRule" id="PRU00221"/>
    </source>
</evidence>
<dbReference type="InterPro" id="IPR027417">
    <property type="entry name" value="P-loop_NTPase"/>
</dbReference>
<feature type="domain" description="NB-ARC" evidence="5">
    <location>
        <begin position="82"/>
        <end position="238"/>
    </location>
</feature>
<protein>
    <submittedName>
        <fullName evidence="7">NB-ARC domain-containing protein</fullName>
    </submittedName>
</protein>